<dbReference type="InterPro" id="IPR010095">
    <property type="entry name" value="Cas12f1-like_TNB"/>
</dbReference>
<evidence type="ECO:0000256" key="1">
    <source>
        <dbReference type="ARBA" id="ARBA00023125"/>
    </source>
</evidence>
<comment type="caution">
    <text evidence="3">The sequence shown here is derived from an EMBL/GenBank/DDBJ whole genome shotgun (WGS) entry which is preliminary data.</text>
</comment>
<evidence type="ECO:0000313" key="4">
    <source>
        <dbReference type="Proteomes" id="UP000625316"/>
    </source>
</evidence>
<proteinExistence type="predicted"/>
<keyword evidence="1" id="KW-0238">DNA-binding</keyword>
<dbReference type="EMBL" id="JADEXQ010000141">
    <property type="protein sequence ID" value="MBE9032995.1"/>
    <property type="molecule type" value="Genomic_DNA"/>
</dbReference>
<evidence type="ECO:0000313" key="3">
    <source>
        <dbReference type="EMBL" id="MBE9032995.1"/>
    </source>
</evidence>
<sequence>MCKQSGKLPKNGDLQKVCITQAKKTEQRAWLSEVSNIPLQQSIHDLGVAFKNFFDSRSGKRKGPKVNAPGFKKKSNRQSARFCKGGFSIKAGKVYLAQVGFIKTRWSRPNKAIKYGREVSVISRWAPTSQTCSECGYRWGKLD</sequence>
<evidence type="ECO:0000259" key="2">
    <source>
        <dbReference type="Pfam" id="PF07282"/>
    </source>
</evidence>
<accession>A0A928VUV1</accession>
<keyword evidence="4" id="KW-1185">Reference proteome</keyword>
<name>A0A928VUV1_9CYAN</name>
<dbReference type="Proteomes" id="UP000625316">
    <property type="component" value="Unassembled WGS sequence"/>
</dbReference>
<protein>
    <submittedName>
        <fullName evidence="3">Transposase</fullName>
    </submittedName>
</protein>
<gene>
    <name evidence="3" type="ORF">IQ266_24980</name>
</gene>
<dbReference type="AlphaFoldDB" id="A0A928VUV1"/>
<reference evidence="3" key="1">
    <citation type="submission" date="2020-10" db="EMBL/GenBank/DDBJ databases">
        <authorList>
            <person name="Castelo-Branco R."/>
            <person name="Eusebio N."/>
            <person name="Adriana R."/>
            <person name="Vieira A."/>
            <person name="Brugerolle De Fraissinette N."/>
            <person name="Rezende De Castro R."/>
            <person name="Schneider M.P."/>
            <person name="Vasconcelos V."/>
            <person name="Leao P.N."/>
        </authorList>
    </citation>
    <scope>NUCLEOTIDE SEQUENCE</scope>
    <source>
        <strain evidence="3">LEGE 11480</strain>
    </source>
</reference>
<dbReference type="Pfam" id="PF07282">
    <property type="entry name" value="Cas12f1-like_TNB"/>
    <property type="match status" value="1"/>
</dbReference>
<feature type="domain" description="Cas12f1-like TNB" evidence="2">
    <location>
        <begin position="111"/>
        <end position="138"/>
    </location>
</feature>
<dbReference type="GO" id="GO:0003677">
    <property type="term" value="F:DNA binding"/>
    <property type="evidence" value="ECO:0007669"/>
    <property type="project" value="UniProtKB-KW"/>
</dbReference>
<organism evidence="3 4">
    <name type="scientific">Romeriopsis navalis LEGE 11480</name>
    <dbReference type="NCBI Taxonomy" id="2777977"/>
    <lineage>
        <taxon>Bacteria</taxon>
        <taxon>Bacillati</taxon>
        <taxon>Cyanobacteriota</taxon>
        <taxon>Cyanophyceae</taxon>
        <taxon>Leptolyngbyales</taxon>
        <taxon>Leptolyngbyaceae</taxon>
        <taxon>Romeriopsis</taxon>
        <taxon>Romeriopsis navalis</taxon>
    </lineage>
</organism>